<reference evidence="2 3" key="1">
    <citation type="submission" date="2023-01" db="EMBL/GenBank/DDBJ databases">
        <title>Minimal conservation of predation-associated metabolite biosynthetic gene clusters underscores biosynthetic potential of Myxococcota including descriptions for ten novel species: Archangium lansinium sp. nov., Myxococcus landrumus sp. nov., Nannocystis bai.</title>
        <authorList>
            <person name="Ahearne A."/>
            <person name="Stevens C."/>
            <person name="Dowd S."/>
        </authorList>
    </citation>
    <scope>NUCLEOTIDE SEQUENCE [LARGE SCALE GENOMIC DNA]</scope>
    <source>
        <strain evidence="2 3">WIWO2</strain>
    </source>
</reference>
<dbReference type="RefSeq" id="WP_272103143.1">
    <property type="nucleotide sequence ID" value="NZ_JAQNDK010000006.1"/>
</dbReference>
<accession>A0ABT5CIW0</accession>
<evidence type="ECO:0000256" key="1">
    <source>
        <dbReference type="SAM" id="MobiDB-lite"/>
    </source>
</evidence>
<evidence type="ECO:0000313" key="2">
    <source>
        <dbReference type="EMBL" id="MDC0685026.1"/>
    </source>
</evidence>
<sequence>MHCHVVLFYSWGFTAQTWYAGAAPTPAARQSPDPNTDRTKNHAIPGDIRKVNDLMRQQLQGFSSVWANYQLIGVQADVTDCEITGAPPPKANPTDSDATKMAAGLACISAQDGSAAKCLQDNANYYMANLFVETDPFLNNFSGPGFGGNTFGNCDNTVYNKTTYDMGGCKGCHGVAQTAFGTDFSFLLDFGNGKPGVAPDTLQPPYADLQGLRVSSSKASATPVPGSGQVCASLTDSLIDPSTDKCLDYCRHQCEAKACIAYNASKGGCELFTPDVPMSSLSLADAQGYFALLAPGTIRPPTIKTGQPQKAVFPGGYLHRSSRKH</sequence>
<evidence type="ECO:0000313" key="3">
    <source>
        <dbReference type="Proteomes" id="UP001217485"/>
    </source>
</evidence>
<organism evidence="2 3">
    <name type="scientific">Sorangium atrum</name>
    <dbReference type="NCBI Taxonomy" id="2995308"/>
    <lineage>
        <taxon>Bacteria</taxon>
        <taxon>Pseudomonadati</taxon>
        <taxon>Myxococcota</taxon>
        <taxon>Polyangia</taxon>
        <taxon>Polyangiales</taxon>
        <taxon>Polyangiaceae</taxon>
        <taxon>Sorangium</taxon>
    </lineage>
</organism>
<protein>
    <recommendedName>
        <fullName evidence="4">Apple domain-containing protein</fullName>
    </recommendedName>
</protein>
<gene>
    <name evidence="2" type="ORF">POL72_45345</name>
</gene>
<evidence type="ECO:0008006" key="4">
    <source>
        <dbReference type="Google" id="ProtNLM"/>
    </source>
</evidence>
<comment type="caution">
    <text evidence="2">The sequence shown here is derived from an EMBL/GenBank/DDBJ whole genome shotgun (WGS) entry which is preliminary data.</text>
</comment>
<dbReference type="EMBL" id="JAQNDK010000006">
    <property type="protein sequence ID" value="MDC0685026.1"/>
    <property type="molecule type" value="Genomic_DNA"/>
</dbReference>
<proteinExistence type="predicted"/>
<name>A0ABT5CIW0_9BACT</name>
<dbReference type="Proteomes" id="UP001217485">
    <property type="component" value="Unassembled WGS sequence"/>
</dbReference>
<keyword evidence="3" id="KW-1185">Reference proteome</keyword>
<feature type="region of interest" description="Disordered" evidence="1">
    <location>
        <begin position="24"/>
        <end position="44"/>
    </location>
</feature>